<accession>A0ABS2PFB9</accession>
<dbReference type="Pfam" id="PF00126">
    <property type="entry name" value="HTH_1"/>
    <property type="match status" value="1"/>
</dbReference>
<gene>
    <name evidence="6" type="ORF">JOD17_003229</name>
</gene>
<dbReference type="PANTHER" id="PTHR30346:SF0">
    <property type="entry name" value="HCA OPERON TRANSCRIPTIONAL ACTIVATOR HCAR"/>
    <property type="match status" value="1"/>
</dbReference>
<reference evidence="6 7" key="1">
    <citation type="submission" date="2021-01" db="EMBL/GenBank/DDBJ databases">
        <title>Genomic Encyclopedia of Type Strains, Phase IV (KMG-IV): sequencing the most valuable type-strain genomes for metagenomic binning, comparative biology and taxonomic classification.</title>
        <authorList>
            <person name="Goeker M."/>
        </authorList>
    </citation>
    <scope>NUCLEOTIDE SEQUENCE [LARGE SCALE GENOMIC DNA]</scope>
    <source>
        <strain evidence="6 7">DSM 25540</strain>
    </source>
</reference>
<dbReference type="CDD" id="cd08414">
    <property type="entry name" value="PBP2_LTTR_aromatics_like"/>
    <property type="match status" value="1"/>
</dbReference>
<dbReference type="Gene3D" id="3.40.190.10">
    <property type="entry name" value="Periplasmic binding protein-like II"/>
    <property type="match status" value="2"/>
</dbReference>
<keyword evidence="3 6" id="KW-0238">DNA-binding</keyword>
<dbReference type="SUPFAM" id="SSF53850">
    <property type="entry name" value="Periplasmic binding protein-like II"/>
    <property type="match status" value="1"/>
</dbReference>
<evidence type="ECO:0000256" key="2">
    <source>
        <dbReference type="ARBA" id="ARBA00023015"/>
    </source>
</evidence>
<keyword evidence="2" id="KW-0805">Transcription regulation</keyword>
<feature type="domain" description="HTH lysR-type" evidence="5">
    <location>
        <begin position="1"/>
        <end position="58"/>
    </location>
</feature>
<dbReference type="PRINTS" id="PR00039">
    <property type="entry name" value="HTHLYSR"/>
</dbReference>
<keyword evidence="4" id="KW-0804">Transcription</keyword>
<dbReference type="Proteomes" id="UP000741863">
    <property type="component" value="Unassembled WGS sequence"/>
</dbReference>
<protein>
    <submittedName>
        <fullName evidence="6">DNA-binding transcriptional LysR family regulator</fullName>
    </submittedName>
</protein>
<dbReference type="InterPro" id="IPR005119">
    <property type="entry name" value="LysR_subst-bd"/>
</dbReference>
<comment type="similarity">
    <text evidence="1">Belongs to the LysR transcriptional regulatory family.</text>
</comment>
<name>A0ABS2PFB9_9BACL</name>
<evidence type="ECO:0000259" key="5">
    <source>
        <dbReference type="PROSITE" id="PS50931"/>
    </source>
</evidence>
<dbReference type="PANTHER" id="PTHR30346">
    <property type="entry name" value="TRANSCRIPTIONAL DUAL REGULATOR HCAR-RELATED"/>
    <property type="match status" value="1"/>
</dbReference>
<organism evidence="6 7">
    <name type="scientific">Geomicrobium sediminis</name>
    <dbReference type="NCBI Taxonomy" id="1347788"/>
    <lineage>
        <taxon>Bacteria</taxon>
        <taxon>Bacillati</taxon>
        <taxon>Bacillota</taxon>
        <taxon>Bacilli</taxon>
        <taxon>Bacillales</taxon>
        <taxon>Geomicrobium</taxon>
    </lineage>
</organism>
<dbReference type="InterPro" id="IPR036388">
    <property type="entry name" value="WH-like_DNA-bd_sf"/>
</dbReference>
<dbReference type="Pfam" id="PF03466">
    <property type="entry name" value="LysR_substrate"/>
    <property type="match status" value="1"/>
</dbReference>
<dbReference type="InterPro" id="IPR036390">
    <property type="entry name" value="WH_DNA-bd_sf"/>
</dbReference>
<proteinExistence type="inferred from homology"/>
<dbReference type="InterPro" id="IPR000847">
    <property type="entry name" value="LysR_HTH_N"/>
</dbReference>
<evidence type="ECO:0000313" key="6">
    <source>
        <dbReference type="EMBL" id="MBM7634129.1"/>
    </source>
</evidence>
<dbReference type="Gene3D" id="1.10.10.10">
    <property type="entry name" value="Winged helix-like DNA-binding domain superfamily/Winged helix DNA-binding domain"/>
    <property type="match status" value="1"/>
</dbReference>
<comment type="caution">
    <text evidence="6">The sequence shown here is derived from an EMBL/GenBank/DDBJ whole genome shotgun (WGS) entry which is preliminary data.</text>
</comment>
<dbReference type="RefSeq" id="WP_204698883.1">
    <property type="nucleotide sequence ID" value="NZ_JAFBEC010000009.1"/>
</dbReference>
<dbReference type="SUPFAM" id="SSF46785">
    <property type="entry name" value="Winged helix' DNA-binding domain"/>
    <property type="match status" value="1"/>
</dbReference>
<dbReference type="EMBL" id="JAFBEC010000009">
    <property type="protein sequence ID" value="MBM7634129.1"/>
    <property type="molecule type" value="Genomic_DNA"/>
</dbReference>
<dbReference type="GO" id="GO:0003677">
    <property type="term" value="F:DNA binding"/>
    <property type="evidence" value="ECO:0007669"/>
    <property type="project" value="UniProtKB-KW"/>
</dbReference>
<evidence type="ECO:0000256" key="1">
    <source>
        <dbReference type="ARBA" id="ARBA00009437"/>
    </source>
</evidence>
<evidence type="ECO:0000256" key="3">
    <source>
        <dbReference type="ARBA" id="ARBA00023125"/>
    </source>
</evidence>
<sequence length="307" mass="34786">MNLLGFRYFLEVARTLNFSEASRYLHVSQPGLSQQISSLEKELGFKLLKRTTRRVTLTDEGAFLYENLKPSFNKIENTIEEIATLKKVPQAIIHISTVPSAANLWLPSLVKWMGETNADAELYLDETTSKVAIQSIKKQKSHIAFVRMAPDSSELDQENLSTYELSQHPLMAVVSKDHRFANDDILDLKQLKDEPFIHYHPKNSPELYYLLERACLQAGFVPNTICSGPEIMTIETLISHGLGVTLMPEDMVQLLRNDSVKSVRLSDQVLMSSITMIWEDTLYTPQVTREVIGIAKDEFSSIASQHL</sequence>
<evidence type="ECO:0000256" key="4">
    <source>
        <dbReference type="ARBA" id="ARBA00023163"/>
    </source>
</evidence>
<evidence type="ECO:0000313" key="7">
    <source>
        <dbReference type="Proteomes" id="UP000741863"/>
    </source>
</evidence>
<dbReference type="PROSITE" id="PS50931">
    <property type="entry name" value="HTH_LYSR"/>
    <property type="match status" value="1"/>
</dbReference>
<keyword evidence="7" id="KW-1185">Reference proteome</keyword>